<dbReference type="Proteomes" id="UP001168098">
    <property type="component" value="Unassembled WGS sequence"/>
</dbReference>
<dbReference type="PANTHER" id="PTHR45089:SF42">
    <property type="entry name" value="J DOMAIN-CONTAINING PROTEIN"/>
    <property type="match status" value="1"/>
</dbReference>
<evidence type="ECO:0000259" key="2">
    <source>
        <dbReference type="PROSITE" id="PS50076"/>
    </source>
</evidence>
<feature type="compositionally biased region" description="Basic residues" evidence="1">
    <location>
        <begin position="384"/>
        <end position="394"/>
    </location>
</feature>
<dbReference type="PANTHER" id="PTHR45089">
    <property type="entry name" value="DNAJ HEAT SHOCK AMINO-TERMINAL DOMAIN PROTEIN-RELATED"/>
    <property type="match status" value="1"/>
</dbReference>
<feature type="region of interest" description="Disordered" evidence="1">
    <location>
        <begin position="295"/>
        <end position="437"/>
    </location>
</feature>
<comment type="caution">
    <text evidence="3">The sequence shown here is derived from an EMBL/GenBank/DDBJ whole genome shotgun (WGS) entry which is preliminary data.</text>
</comment>
<dbReference type="PRINTS" id="PR00625">
    <property type="entry name" value="JDOMAIN"/>
</dbReference>
<feature type="compositionally biased region" description="Low complexity" evidence="1">
    <location>
        <begin position="346"/>
        <end position="356"/>
    </location>
</feature>
<dbReference type="InterPro" id="IPR024593">
    <property type="entry name" value="DUF3444"/>
</dbReference>
<feature type="region of interest" description="Disordered" evidence="1">
    <location>
        <begin position="763"/>
        <end position="816"/>
    </location>
</feature>
<feature type="compositionally biased region" description="Basic and acidic residues" evidence="1">
    <location>
        <begin position="423"/>
        <end position="435"/>
    </location>
</feature>
<gene>
    <name evidence="3" type="ORF">PVL29_018179</name>
</gene>
<dbReference type="InterPro" id="IPR001623">
    <property type="entry name" value="DnaJ_domain"/>
</dbReference>
<feature type="domain" description="J" evidence="2">
    <location>
        <begin position="67"/>
        <end position="131"/>
    </location>
</feature>
<dbReference type="CDD" id="cd06257">
    <property type="entry name" value="DnaJ"/>
    <property type="match status" value="1"/>
</dbReference>
<name>A0AA38Z4Y5_VITRO</name>
<proteinExistence type="predicted"/>
<evidence type="ECO:0000256" key="1">
    <source>
        <dbReference type="SAM" id="MobiDB-lite"/>
    </source>
</evidence>
<reference evidence="3 4" key="1">
    <citation type="journal article" date="2023" name="BMC Biotechnol.">
        <title>Vitis rotundifolia cv Carlos genome sequencing.</title>
        <authorList>
            <person name="Huff M."/>
            <person name="Hulse-Kemp A."/>
            <person name="Scheffler B."/>
            <person name="Youngblood R."/>
            <person name="Simpson S."/>
            <person name="Babiker E."/>
            <person name="Staton M."/>
        </authorList>
    </citation>
    <scope>NUCLEOTIDE SEQUENCE [LARGE SCALE GENOMIC DNA]</scope>
    <source>
        <tissue evidence="3">Leaf</tissue>
    </source>
</reference>
<sequence>MDCNKEEALRAKVIAEKKMQSGDFIGARRIAQRAQQLFPDLENISQLLTVCDVHCSAQNKIYGTEMDWYGILQVEQAADDAVIKKQYRKLALLLHPDKNKFAGAEAAFKLIGEANRILSDQGKRSAYDMKYRVSLKHTAPKPPPHQLNRNSFVRKQYGVQNNFPNVANPHGMGVNPHQQTQPGLSDGQQTFWTCCPFCSIRYQYYRDIMNRVLRCQTCQKSFIAYDLGAQSVPPGATWSQPAFPLHNEVPNQCPIKVKTQSTAMNLGSMGSQGSYSSKTAGPDLVKKKRCADEAIGGSKTNGKEDGNVDVGSKKGVRKPKSDGDKPGKSGSSRRNTSRKRKNLPVESSESCQTSSSEDAKEAAIAQEKGAIPSGENSEFNMGHQPRRSLRKKQHVYYNESVSDDDDFVSPRKKARMDGSLGTGEERKDKPLDDGVPKTCNTAGFTSVVDVGKENIKQKENVPLEETVVKRKSEAGGCVINGKAAATADDNDERCKGSVNSEPNSCPDVTQEPRVVECLDCDFSDFDKDKREDCFSVDQIWAIYDPIDGMPRFYARIRKVFAPEFKLRFTWLEPSPDDASEIAWVKNELPYACGKFTYGQTEETADLPMFSHQVHGEKGGVRNSYFVYPRKGETWAIYKNWNTDWSSNPEIHRKYEFEYVEILSDFVLDAGIGVAYLGKVRGFVSLFQQSVQHGIVLFQIPPSELLRFSHRIPSFRMTGTEGEGVPKGSFELDPAALPNNLNDFSGNDDLKMEKESVNAGVNGLCTKSPENEMKSMNNPTMIKPMKHEENDTERETSELRRSPRELNGLYRKDGRVNQSECANQVEIGDKNHGDLTQSKGSIYVNLADERINTPKKHEKDDLETGNFKLRRSPRALNKKHSQVNASQFLVEEQTDRHIVHVKDDHHGSFAHPKGSILSCQYDEKIPLHVKDQSSNSFTKNAIVSASISSNKILEAQFYDFSGEKSEEKFQIGQLWALYSEVDRMPKNYAQVKKIEPTPSFRLHVVFLEACSPPKDMVQPVCCGTFKLKNGKTKVFPRADFSHQIRAESIAKNKFAILPIKGQVWALYKNWENNLTFSDIVNCKYDIVEVLEDNDDSTKVSVLLPLNGFKSVYKAPRRQRSSTGIMDIPQDELPRFSHQIPAVRHTGENDARLVDCWELDPASVPGILVCLD</sequence>
<dbReference type="InterPro" id="IPR036869">
    <property type="entry name" value="J_dom_sf"/>
</dbReference>
<dbReference type="SUPFAM" id="SSF46565">
    <property type="entry name" value="Chaperone J-domain"/>
    <property type="match status" value="1"/>
</dbReference>
<feature type="compositionally biased region" description="Basic and acidic residues" evidence="1">
    <location>
        <begin position="784"/>
        <end position="814"/>
    </location>
</feature>
<organism evidence="3 4">
    <name type="scientific">Vitis rotundifolia</name>
    <name type="common">Muscadine grape</name>
    <dbReference type="NCBI Taxonomy" id="103349"/>
    <lineage>
        <taxon>Eukaryota</taxon>
        <taxon>Viridiplantae</taxon>
        <taxon>Streptophyta</taxon>
        <taxon>Embryophyta</taxon>
        <taxon>Tracheophyta</taxon>
        <taxon>Spermatophyta</taxon>
        <taxon>Magnoliopsida</taxon>
        <taxon>eudicotyledons</taxon>
        <taxon>Gunneridae</taxon>
        <taxon>Pentapetalae</taxon>
        <taxon>rosids</taxon>
        <taxon>Vitales</taxon>
        <taxon>Vitaceae</taxon>
        <taxon>Viteae</taxon>
        <taxon>Vitis</taxon>
    </lineage>
</organism>
<dbReference type="Pfam" id="PF11926">
    <property type="entry name" value="DUF3444"/>
    <property type="match status" value="2"/>
</dbReference>
<evidence type="ECO:0000313" key="3">
    <source>
        <dbReference type="EMBL" id="KAJ9682167.1"/>
    </source>
</evidence>
<keyword evidence="4" id="KW-1185">Reference proteome</keyword>
<dbReference type="SMART" id="SM00271">
    <property type="entry name" value="DnaJ"/>
    <property type="match status" value="1"/>
</dbReference>
<accession>A0AA38Z4Y5</accession>
<dbReference type="Gene3D" id="1.10.287.110">
    <property type="entry name" value="DnaJ domain"/>
    <property type="match status" value="1"/>
</dbReference>
<evidence type="ECO:0000313" key="4">
    <source>
        <dbReference type="Proteomes" id="UP001168098"/>
    </source>
</evidence>
<dbReference type="PROSITE" id="PS50076">
    <property type="entry name" value="DNAJ_2"/>
    <property type="match status" value="1"/>
</dbReference>
<protein>
    <recommendedName>
        <fullName evidence="2">J domain-containing protein</fullName>
    </recommendedName>
</protein>
<dbReference type="AlphaFoldDB" id="A0AA38Z4Y5"/>
<dbReference type="Pfam" id="PF00226">
    <property type="entry name" value="DnaJ"/>
    <property type="match status" value="1"/>
</dbReference>
<dbReference type="EMBL" id="JARBHA010000014">
    <property type="protein sequence ID" value="KAJ9682167.1"/>
    <property type="molecule type" value="Genomic_DNA"/>
</dbReference>